<accession>A0A0G4ECA1</accession>
<feature type="compositionally biased region" description="Basic and acidic residues" evidence="3">
    <location>
        <begin position="10"/>
        <end position="37"/>
    </location>
</feature>
<keyword evidence="1" id="KW-0863">Zinc-finger</keyword>
<sequence>MSATRRQGGRRFEMVYDTDRRRTEQRGSQRDLFPDRDRRHRTNYGHHRNQPHDEEEERLRDLENYDQLLKEIAKLRRESDRKDEIIDKQASINESLNREIQQLRRQGAVRVEAAGGGGGGGRGGGYGNMSMAQLEARLDQLKRQVSAVERELQERRDLERFCAVCHERHKTHAFSPCNHLCVCQACATSVVRSTGRCPICQQRIERTFRIYQS</sequence>
<dbReference type="Gene3D" id="3.30.40.10">
    <property type="entry name" value="Zinc/RING finger domain, C3HC4 (zinc finger)"/>
    <property type="match status" value="1"/>
</dbReference>
<dbReference type="PhylomeDB" id="A0A0G4ECA1"/>
<keyword evidence="1" id="KW-0862">Zinc</keyword>
<dbReference type="STRING" id="1169540.A0A0G4ECA1"/>
<dbReference type="GO" id="GO:0008270">
    <property type="term" value="F:zinc ion binding"/>
    <property type="evidence" value="ECO:0007669"/>
    <property type="project" value="UniProtKB-KW"/>
</dbReference>
<evidence type="ECO:0000256" key="1">
    <source>
        <dbReference type="PROSITE-ProRule" id="PRU00175"/>
    </source>
</evidence>
<dbReference type="VEuPathDB" id="CryptoDB:Vbra_11192"/>
<dbReference type="OMA" id="QMFEIFA"/>
<evidence type="ECO:0000256" key="2">
    <source>
        <dbReference type="SAM" id="Coils"/>
    </source>
</evidence>
<dbReference type="Pfam" id="PF13920">
    <property type="entry name" value="zf-C3HC4_3"/>
    <property type="match status" value="1"/>
</dbReference>
<evidence type="ECO:0000313" key="6">
    <source>
        <dbReference type="Proteomes" id="UP000041254"/>
    </source>
</evidence>
<dbReference type="PANTHER" id="PTHR22696">
    <property type="entry name" value="E3 UBIQUITIN-PROTEIN LIGASE RNF26"/>
    <property type="match status" value="1"/>
</dbReference>
<reference evidence="5 6" key="1">
    <citation type="submission" date="2014-11" db="EMBL/GenBank/DDBJ databases">
        <authorList>
            <person name="Zhu J."/>
            <person name="Qi W."/>
            <person name="Song R."/>
        </authorList>
    </citation>
    <scope>NUCLEOTIDE SEQUENCE [LARGE SCALE GENOMIC DNA]</scope>
</reference>
<keyword evidence="2" id="KW-0175">Coiled coil</keyword>
<feature type="domain" description="RING-type" evidence="4">
    <location>
        <begin position="162"/>
        <end position="201"/>
    </location>
</feature>
<dbReference type="EMBL" id="CDMY01000123">
    <property type="protein sequence ID" value="CEL92969.1"/>
    <property type="molecule type" value="Genomic_DNA"/>
</dbReference>
<keyword evidence="1" id="KW-0479">Metal-binding</keyword>
<evidence type="ECO:0000313" key="5">
    <source>
        <dbReference type="EMBL" id="CEL92969.1"/>
    </source>
</evidence>
<dbReference type="PROSITE" id="PS50089">
    <property type="entry name" value="ZF_RING_2"/>
    <property type="match status" value="1"/>
</dbReference>
<feature type="coiled-coil region" evidence="2">
    <location>
        <begin position="131"/>
        <end position="158"/>
    </location>
</feature>
<dbReference type="SUPFAM" id="SSF57850">
    <property type="entry name" value="RING/U-box"/>
    <property type="match status" value="1"/>
</dbReference>
<dbReference type="InParanoid" id="A0A0G4ECA1"/>
<dbReference type="OrthoDB" id="1711136at2759"/>
<name>A0A0G4ECA1_VITBC</name>
<feature type="compositionally biased region" description="Basic residues" evidence="3">
    <location>
        <begin position="38"/>
        <end position="49"/>
    </location>
</feature>
<dbReference type="Proteomes" id="UP000041254">
    <property type="component" value="Unassembled WGS sequence"/>
</dbReference>
<gene>
    <name evidence="5" type="ORF">Vbra_11192</name>
</gene>
<dbReference type="InterPro" id="IPR001841">
    <property type="entry name" value="Znf_RING"/>
</dbReference>
<feature type="region of interest" description="Disordered" evidence="3">
    <location>
        <begin position="1"/>
        <end position="59"/>
    </location>
</feature>
<evidence type="ECO:0000259" key="4">
    <source>
        <dbReference type="PROSITE" id="PS50089"/>
    </source>
</evidence>
<protein>
    <recommendedName>
        <fullName evidence="4">RING-type domain-containing protein</fullName>
    </recommendedName>
</protein>
<dbReference type="AlphaFoldDB" id="A0A0G4ECA1"/>
<organism evidence="5 6">
    <name type="scientific">Vitrella brassicaformis (strain CCMP3155)</name>
    <dbReference type="NCBI Taxonomy" id="1169540"/>
    <lineage>
        <taxon>Eukaryota</taxon>
        <taxon>Sar</taxon>
        <taxon>Alveolata</taxon>
        <taxon>Colpodellida</taxon>
        <taxon>Vitrellaceae</taxon>
        <taxon>Vitrella</taxon>
    </lineage>
</organism>
<keyword evidence="6" id="KW-1185">Reference proteome</keyword>
<dbReference type="InterPro" id="IPR013083">
    <property type="entry name" value="Znf_RING/FYVE/PHD"/>
</dbReference>
<evidence type="ECO:0000256" key="3">
    <source>
        <dbReference type="SAM" id="MobiDB-lite"/>
    </source>
</evidence>
<proteinExistence type="predicted"/>